<feature type="domain" description="DprA winged helix" evidence="3">
    <location>
        <begin position="318"/>
        <end position="365"/>
    </location>
</feature>
<sequence>MILSDISKEMLLKVIAFSRFIDNKKYLKDIDSLDFDFFRNYKISADLISKAEDEYIKTIDYGGKFLPIFANEYPDRLKQIPNPPILLTYFGNVDLLNDKIIAMVGSRSASYNGLELAENFAKFLSNAGYIIASGLAKGIDARAHIGAIKNTIAVIGSGINIRYPSENHKLYDKILENNSCIITEFAFDVKPIPANFPQRNRIIAGLCLASLIVEAGMQSGSLSTARLTMEYNREVFAIPGFAMDPKYKGNNFLIKKNIAKLVESPDEIIDEVKDIVVDRSVRKVKNIDTNLFNFTKVNNAQEDDVKMVDENDERQSLLSDNEEKILSVLSSEYLDIDTICIRTKMMAHEVNTYIVSLEMQGFVKSNGLGHYCKIFKKI</sequence>
<dbReference type="AlphaFoldDB" id="A0A5B8XF87"/>
<dbReference type="EMBL" id="CP029077">
    <property type="protein sequence ID" value="QED23094.1"/>
    <property type="molecule type" value="Genomic_DNA"/>
</dbReference>
<dbReference type="Proteomes" id="UP000321934">
    <property type="component" value="Chromosome"/>
</dbReference>
<dbReference type="InterPro" id="IPR003488">
    <property type="entry name" value="DprA"/>
</dbReference>
<dbReference type="OrthoDB" id="9785707at2"/>
<dbReference type="InterPro" id="IPR041614">
    <property type="entry name" value="DprA_WH"/>
</dbReference>
<dbReference type="InterPro" id="IPR036388">
    <property type="entry name" value="WH-like_DNA-bd_sf"/>
</dbReference>
<dbReference type="GO" id="GO:0009294">
    <property type="term" value="P:DNA-mediated transformation"/>
    <property type="evidence" value="ECO:0007669"/>
    <property type="project" value="InterPro"/>
</dbReference>
<dbReference type="Pfam" id="PF02481">
    <property type="entry name" value="DNA_processg_A"/>
    <property type="match status" value="1"/>
</dbReference>
<evidence type="ECO:0000313" key="4">
    <source>
        <dbReference type="EMBL" id="QED23094.1"/>
    </source>
</evidence>
<dbReference type="Gene3D" id="3.40.50.450">
    <property type="match status" value="1"/>
</dbReference>
<dbReference type="PANTHER" id="PTHR43022:SF1">
    <property type="entry name" value="PROTEIN SMF"/>
    <property type="match status" value="1"/>
</dbReference>
<accession>A0A5B8XF87</accession>
<organism evidence="4 5">
    <name type="scientific">Candidatus Deianiraea vastatrix</name>
    <dbReference type="NCBI Taxonomy" id="2163644"/>
    <lineage>
        <taxon>Bacteria</taxon>
        <taxon>Pseudomonadati</taxon>
        <taxon>Pseudomonadota</taxon>
        <taxon>Alphaproteobacteria</taxon>
        <taxon>Rickettsiales</taxon>
        <taxon>Candidatus Deianiraeaceae</taxon>
        <taxon>Candidatus Deianiraea</taxon>
    </lineage>
</organism>
<keyword evidence="5" id="KW-1185">Reference proteome</keyword>
<dbReference type="SUPFAM" id="SSF102405">
    <property type="entry name" value="MCP/YpsA-like"/>
    <property type="match status" value="1"/>
</dbReference>
<proteinExistence type="inferred from homology"/>
<evidence type="ECO:0000256" key="1">
    <source>
        <dbReference type="ARBA" id="ARBA00006525"/>
    </source>
</evidence>
<evidence type="ECO:0000259" key="3">
    <source>
        <dbReference type="Pfam" id="PF17782"/>
    </source>
</evidence>
<feature type="domain" description="Smf/DprA SLOG" evidence="2">
    <location>
        <begin position="65"/>
        <end position="272"/>
    </location>
</feature>
<evidence type="ECO:0000313" key="5">
    <source>
        <dbReference type="Proteomes" id="UP000321934"/>
    </source>
</evidence>
<evidence type="ECO:0000259" key="2">
    <source>
        <dbReference type="Pfam" id="PF02481"/>
    </source>
</evidence>
<dbReference type="RefSeq" id="WP_146820387.1">
    <property type="nucleotide sequence ID" value="NZ_CP029077.1"/>
</dbReference>
<dbReference type="Gene3D" id="1.10.10.10">
    <property type="entry name" value="Winged helix-like DNA-binding domain superfamily/Winged helix DNA-binding domain"/>
    <property type="match status" value="1"/>
</dbReference>
<dbReference type="PANTHER" id="PTHR43022">
    <property type="entry name" value="PROTEIN SMF"/>
    <property type="match status" value="1"/>
</dbReference>
<dbReference type="InterPro" id="IPR057666">
    <property type="entry name" value="DrpA_SLOG"/>
</dbReference>
<dbReference type="NCBIfam" id="TIGR00732">
    <property type="entry name" value="dprA"/>
    <property type="match status" value="1"/>
</dbReference>
<reference evidence="4 5" key="1">
    <citation type="journal article" date="2019" name="ISME J.">
        <title>Deianiraea, an extracellular bacterium associated with the ciliate Paramecium, suggests an alternative scenario for the evolution of Rickettsiales.</title>
        <authorList>
            <person name="Castelli M."/>
            <person name="Sabaneyeva E."/>
            <person name="Lanzoni O."/>
            <person name="Lebedeva N."/>
            <person name="Floriano A.M."/>
            <person name="Gaiarsa S."/>
            <person name="Benken K."/>
            <person name="Modeo L."/>
            <person name="Bandi C."/>
            <person name="Potekhin A."/>
            <person name="Sassera D."/>
            <person name="Petroni G."/>
        </authorList>
    </citation>
    <scope>NUCLEOTIDE SEQUENCE [LARGE SCALE GENOMIC DNA]</scope>
    <source>
        <strain evidence="4">CyL4-1</strain>
    </source>
</reference>
<protein>
    <submittedName>
        <fullName evidence="4">DNA processing protein DprA/Smf</fullName>
    </submittedName>
</protein>
<dbReference type="Pfam" id="PF17782">
    <property type="entry name" value="WHD_DprA"/>
    <property type="match status" value="1"/>
</dbReference>
<comment type="similarity">
    <text evidence="1">Belongs to the DprA/Smf family.</text>
</comment>
<name>A0A5B8XF87_9RICK</name>
<gene>
    <name evidence="4" type="ORF">Deia_00287</name>
</gene>